<name>A0ABS4UJC3_9ACTN</name>
<keyword evidence="3" id="KW-0408">Iron</keyword>
<dbReference type="Gene3D" id="2.102.10.10">
    <property type="entry name" value="Rieske [2Fe-2S] iron-sulphur domain"/>
    <property type="match status" value="1"/>
</dbReference>
<reference evidence="8 9" key="1">
    <citation type="submission" date="2021-03" db="EMBL/GenBank/DDBJ databases">
        <title>Sequencing the genomes of 1000 actinobacteria strains.</title>
        <authorList>
            <person name="Klenk H.-P."/>
        </authorList>
    </citation>
    <scope>NUCLEOTIDE SEQUENCE [LARGE SCALE GENOMIC DNA]</scope>
    <source>
        <strain evidence="8 9">DSM 18824</strain>
    </source>
</reference>
<evidence type="ECO:0000256" key="1">
    <source>
        <dbReference type="ARBA" id="ARBA00022714"/>
    </source>
</evidence>
<accession>A0ABS4UJC3</accession>
<dbReference type="EMBL" id="JAGINT010000001">
    <property type="protein sequence ID" value="MBP2351767.1"/>
    <property type="molecule type" value="Genomic_DNA"/>
</dbReference>
<dbReference type="PANTHER" id="PTHR21496:SF0">
    <property type="entry name" value="RIESKE DOMAIN-CONTAINING PROTEIN"/>
    <property type="match status" value="1"/>
</dbReference>
<comment type="similarity">
    <text evidence="6">Belongs to the bacterial ring-hydroxylating dioxygenase ferredoxin component family.</text>
</comment>
<keyword evidence="1" id="KW-0001">2Fe-2S</keyword>
<comment type="cofactor">
    <cofactor evidence="5">
        <name>[2Fe-2S] cluster</name>
        <dbReference type="ChEBI" id="CHEBI:190135"/>
    </cofactor>
</comment>
<dbReference type="SUPFAM" id="SSF50022">
    <property type="entry name" value="ISP domain"/>
    <property type="match status" value="1"/>
</dbReference>
<keyword evidence="8" id="KW-0560">Oxidoreductase</keyword>
<feature type="domain" description="Rieske" evidence="7">
    <location>
        <begin position="7"/>
        <end position="101"/>
    </location>
</feature>
<gene>
    <name evidence="8" type="ORF">JOF29_002850</name>
</gene>
<keyword evidence="8" id="KW-0503">Monooxygenase</keyword>
<keyword evidence="9" id="KW-1185">Reference proteome</keyword>
<dbReference type="InterPro" id="IPR017941">
    <property type="entry name" value="Rieske_2Fe-2S"/>
</dbReference>
<evidence type="ECO:0000256" key="3">
    <source>
        <dbReference type="ARBA" id="ARBA00023004"/>
    </source>
</evidence>
<dbReference type="Pfam" id="PF00355">
    <property type="entry name" value="Rieske"/>
    <property type="match status" value="1"/>
</dbReference>
<evidence type="ECO:0000256" key="6">
    <source>
        <dbReference type="ARBA" id="ARBA00038001"/>
    </source>
</evidence>
<evidence type="ECO:0000256" key="5">
    <source>
        <dbReference type="ARBA" id="ARBA00034078"/>
    </source>
</evidence>
<evidence type="ECO:0000313" key="8">
    <source>
        <dbReference type="EMBL" id="MBP2351767.1"/>
    </source>
</evidence>
<keyword evidence="2" id="KW-0479">Metal-binding</keyword>
<comment type="caution">
    <text evidence="8">The sequence shown here is derived from an EMBL/GenBank/DDBJ whole genome shotgun (WGS) entry which is preliminary data.</text>
</comment>
<protein>
    <submittedName>
        <fullName evidence="8">Toluene monooxygenase system ferredoxin subunit</fullName>
    </submittedName>
</protein>
<dbReference type="PANTHER" id="PTHR21496">
    <property type="entry name" value="FERREDOXIN-RELATED"/>
    <property type="match status" value="1"/>
</dbReference>
<proteinExistence type="inferred from homology"/>
<evidence type="ECO:0000259" key="7">
    <source>
        <dbReference type="PROSITE" id="PS51296"/>
    </source>
</evidence>
<sequence>MATTQWHETMHIDDLWDGDMAPVEVDGTKVLLVNVGGDVKAYLNRCPHQAWALDEGDLDGETLTCIRHMWTFDVTDGTGINPDDECLTTFGCEVGDDGVIRVDVG</sequence>
<organism evidence="8 9">
    <name type="scientific">Kribbella aluminosa</name>
    <dbReference type="NCBI Taxonomy" id="416017"/>
    <lineage>
        <taxon>Bacteria</taxon>
        <taxon>Bacillati</taxon>
        <taxon>Actinomycetota</taxon>
        <taxon>Actinomycetes</taxon>
        <taxon>Propionibacteriales</taxon>
        <taxon>Kribbellaceae</taxon>
        <taxon>Kribbella</taxon>
    </lineage>
</organism>
<dbReference type="Proteomes" id="UP000755585">
    <property type="component" value="Unassembled WGS sequence"/>
</dbReference>
<dbReference type="PROSITE" id="PS51296">
    <property type="entry name" value="RIESKE"/>
    <property type="match status" value="1"/>
</dbReference>
<dbReference type="InterPro" id="IPR036922">
    <property type="entry name" value="Rieske_2Fe-2S_sf"/>
</dbReference>
<dbReference type="GO" id="GO:0004497">
    <property type="term" value="F:monooxygenase activity"/>
    <property type="evidence" value="ECO:0007669"/>
    <property type="project" value="UniProtKB-KW"/>
</dbReference>
<evidence type="ECO:0000313" key="9">
    <source>
        <dbReference type="Proteomes" id="UP000755585"/>
    </source>
</evidence>
<evidence type="ECO:0000256" key="2">
    <source>
        <dbReference type="ARBA" id="ARBA00022723"/>
    </source>
</evidence>
<evidence type="ECO:0000256" key="4">
    <source>
        <dbReference type="ARBA" id="ARBA00023014"/>
    </source>
</evidence>
<keyword evidence="4" id="KW-0411">Iron-sulfur</keyword>